<protein>
    <recommendedName>
        <fullName evidence="1">2EXR domain-containing protein</fullName>
    </recommendedName>
</protein>
<reference evidence="2 3" key="1">
    <citation type="submission" date="2018-12" db="EMBL/GenBank/DDBJ databases">
        <title>Draft genome sequence of Xylaria grammica IHI A82.</title>
        <authorList>
            <person name="Buettner E."/>
            <person name="Kellner H."/>
        </authorList>
    </citation>
    <scope>NUCLEOTIDE SEQUENCE [LARGE SCALE GENOMIC DNA]</scope>
    <source>
        <strain evidence="2 3">IHI A82</strain>
    </source>
</reference>
<evidence type="ECO:0000259" key="1">
    <source>
        <dbReference type="Pfam" id="PF20150"/>
    </source>
</evidence>
<evidence type="ECO:0000313" key="2">
    <source>
        <dbReference type="EMBL" id="RWA11788.1"/>
    </source>
</evidence>
<comment type="caution">
    <text evidence="2">The sequence shown here is derived from an EMBL/GenBank/DDBJ whole genome shotgun (WGS) entry which is preliminary data.</text>
</comment>
<dbReference type="STRING" id="363999.A0A439DBP3"/>
<dbReference type="InterPro" id="IPR045518">
    <property type="entry name" value="2EXR"/>
</dbReference>
<proteinExistence type="predicted"/>
<gene>
    <name evidence="2" type="ORF">EKO27_g3305</name>
</gene>
<feature type="domain" description="2EXR" evidence="1">
    <location>
        <begin position="20"/>
        <end position="138"/>
    </location>
</feature>
<organism evidence="2 3">
    <name type="scientific">Xylaria grammica</name>
    <dbReference type="NCBI Taxonomy" id="363999"/>
    <lineage>
        <taxon>Eukaryota</taxon>
        <taxon>Fungi</taxon>
        <taxon>Dikarya</taxon>
        <taxon>Ascomycota</taxon>
        <taxon>Pezizomycotina</taxon>
        <taxon>Sordariomycetes</taxon>
        <taxon>Xylariomycetidae</taxon>
        <taxon>Xylariales</taxon>
        <taxon>Xylariaceae</taxon>
        <taxon>Xylaria</taxon>
    </lineage>
</organism>
<evidence type="ECO:0000313" key="3">
    <source>
        <dbReference type="Proteomes" id="UP000286045"/>
    </source>
</evidence>
<sequence>MTSEQHLQIINPAHKEPTSFPFFPLLPAELRVDIWQFSLQRWRLIDVNLASKENNRDLGLDEEPCYTRRNKLGNIISGAHYQVTVKGSQLLSKLLRVNSEARQTALHFYRVHIPCRLVVGDKEENTGIFPFNPEYDILRIKPGRRDHDFAHFLHDIRACDILNIGLLNLALDLNAVNCLIRIELPELQLASRTAFTETILNLREVFFVSIENAGRTYLGVLSGIHTNDRYEFHRSHPIMSVIPSFDRLALDPRENMDRDLSRVYVGTFDPRQLVCSWRELLRRWDIVHPPQKAPEYAFMVATGAGSGGKDIADRNDAAEWLRREEDRWIHGQKRHSSHMIRMGYKLPLESAEELENSPRPAIGFWLFPIEAIGPVPGSEALANDSEFAWVAKRIVDMRKHRPQLCLARMP</sequence>
<dbReference type="PANTHER" id="PTHR35910">
    <property type="entry name" value="2EXR DOMAIN-CONTAINING PROTEIN"/>
    <property type="match status" value="1"/>
</dbReference>
<dbReference type="EMBL" id="RYZI01000069">
    <property type="protein sequence ID" value="RWA11788.1"/>
    <property type="molecule type" value="Genomic_DNA"/>
</dbReference>
<accession>A0A439DBP3</accession>
<name>A0A439DBP3_9PEZI</name>
<dbReference type="Pfam" id="PF20150">
    <property type="entry name" value="2EXR"/>
    <property type="match status" value="1"/>
</dbReference>
<keyword evidence="3" id="KW-1185">Reference proteome</keyword>
<dbReference type="AlphaFoldDB" id="A0A439DBP3"/>
<dbReference type="Proteomes" id="UP000286045">
    <property type="component" value="Unassembled WGS sequence"/>
</dbReference>
<dbReference type="PANTHER" id="PTHR35910:SF6">
    <property type="entry name" value="2EXR DOMAIN-CONTAINING PROTEIN"/>
    <property type="match status" value="1"/>
</dbReference>